<reference evidence="3 4" key="1">
    <citation type="submission" date="2018-06" db="EMBL/GenBank/DDBJ databases">
        <authorList>
            <consortium name="Pathogen Informatics"/>
            <person name="Doyle S."/>
        </authorList>
    </citation>
    <scope>NUCLEOTIDE SEQUENCE [LARGE SCALE GENOMIC DNA]</scope>
    <source>
        <strain evidence="3 4">NCTC13316</strain>
    </source>
</reference>
<dbReference type="AlphaFoldDB" id="A0A378JU93"/>
<evidence type="ECO:0000259" key="2">
    <source>
        <dbReference type="Pfam" id="PF00850"/>
    </source>
</evidence>
<feature type="compositionally biased region" description="Basic and acidic residues" evidence="1">
    <location>
        <begin position="51"/>
        <end position="66"/>
    </location>
</feature>
<dbReference type="RefSeq" id="WP_115331386.1">
    <property type="nucleotide sequence ID" value="NZ_CAAAHP010000002.1"/>
</dbReference>
<gene>
    <name evidence="3" type="primary">bcp_1</name>
    <name evidence="3" type="ORF">NCTC13316_01870</name>
</gene>
<dbReference type="InterPro" id="IPR023696">
    <property type="entry name" value="Ureohydrolase_dom_sf"/>
</dbReference>
<feature type="compositionally biased region" description="Low complexity" evidence="1">
    <location>
        <begin position="38"/>
        <end position="50"/>
    </location>
</feature>
<dbReference type="Pfam" id="PF00850">
    <property type="entry name" value="Hist_deacetyl"/>
    <property type="match status" value="1"/>
</dbReference>
<proteinExistence type="predicted"/>
<feature type="domain" description="Histone deacetylase" evidence="2">
    <location>
        <begin position="250"/>
        <end position="553"/>
    </location>
</feature>
<name>A0A378JU93_9GAMM</name>
<evidence type="ECO:0000313" key="3">
    <source>
        <dbReference type="EMBL" id="STX51772.1"/>
    </source>
</evidence>
<dbReference type="SUPFAM" id="SSF52768">
    <property type="entry name" value="Arginase/deacetylase"/>
    <property type="match status" value="1"/>
</dbReference>
<evidence type="ECO:0000256" key="1">
    <source>
        <dbReference type="SAM" id="MobiDB-lite"/>
    </source>
</evidence>
<keyword evidence="4" id="KW-1185">Reference proteome</keyword>
<accession>A0A378JU93</accession>
<dbReference type="GO" id="GO:0004407">
    <property type="term" value="F:histone deacetylase activity"/>
    <property type="evidence" value="ECO:0007669"/>
    <property type="project" value="TreeGrafter"/>
</dbReference>
<dbReference type="EMBL" id="UGOD01000001">
    <property type="protein sequence ID" value="STX51772.1"/>
    <property type="molecule type" value="Genomic_DNA"/>
</dbReference>
<dbReference type="PANTHER" id="PTHR10625:SF10">
    <property type="entry name" value="HISTONE DEACETYLASE HDAC1"/>
    <property type="match status" value="1"/>
</dbReference>
<dbReference type="InterPro" id="IPR037138">
    <property type="entry name" value="His_deacetylse_dom_sf"/>
</dbReference>
<protein>
    <submittedName>
        <fullName evidence="3">Acetylpolyamine aminohydolase</fullName>
    </submittedName>
</protein>
<dbReference type="InterPro" id="IPR023801">
    <property type="entry name" value="His_deacetylse_dom"/>
</dbReference>
<evidence type="ECO:0000313" key="4">
    <source>
        <dbReference type="Proteomes" id="UP000254794"/>
    </source>
</evidence>
<dbReference type="GO" id="GO:0040029">
    <property type="term" value="P:epigenetic regulation of gene expression"/>
    <property type="evidence" value="ECO:0007669"/>
    <property type="project" value="TreeGrafter"/>
</dbReference>
<dbReference type="Proteomes" id="UP000254794">
    <property type="component" value="Unassembled WGS sequence"/>
</dbReference>
<organism evidence="3 4">
    <name type="scientific">Legionella busanensis</name>
    <dbReference type="NCBI Taxonomy" id="190655"/>
    <lineage>
        <taxon>Bacteria</taxon>
        <taxon>Pseudomonadati</taxon>
        <taxon>Pseudomonadota</taxon>
        <taxon>Gammaproteobacteria</taxon>
        <taxon>Legionellales</taxon>
        <taxon>Legionellaceae</taxon>
        <taxon>Legionella</taxon>
    </lineage>
</organism>
<sequence length="575" mass="66274">MGKDEKKRIYNTRRMPKPTTEEVEEKKVKKRKHVTSASLNLQEENELLSNQDEKKPKKLKTREPSVKNKKNKREATRTKRRETGAMHLETESKSTANTQYPEESIVKKTTAQSKRSLKVNDSIGFFSVKKIHAKANKDIEHQQTEAAVALSTPEIPKQNLKKEDDESSMEVENLQLSSIVQIPSDTDFVTYRGMCAAAEKKTQDQQQRISKIIDVVKRHNFTLKPTSDAMLKNWKGLFASITEHNSRAKNLFDEIDPNDPIKRALLATHSADYIKSIIDKCVNSDEDSDEEDTDIHINNQTFKVLIKDIATTIEGFKQHHNMIFGIGLPTHHAYREKAAGFCIFNKVAVLIHYFGHVNNVICGLDVNEDDGLRNTLSTSNFSKSRTILHLDSYDSRVYPYSASGNVKYDKVINEQYIYLPLQLDDPNYVRENSRDLHPIMEDLLTQIEQACQNNPRDTAIYLVLGWDSHGKEKAGCSKDIYRGINKTTKEFEYRNIYDQEIKEQRFNDGDFEHFYKQLREVINKYKIPFVYVSLEGGYTEAVNKKQTEMLIKTLLTPTITPQEQSKEEINNYSFV</sequence>
<dbReference type="PANTHER" id="PTHR10625">
    <property type="entry name" value="HISTONE DEACETYLASE HDAC1-RELATED"/>
    <property type="match status" value="1"/>
</dbReference>
<feature type="compositionally biased region" description="Basic and acidic residues" evidence="1">
    <location>
        <begin position="73"/>
        <end position="92"/>
    </location>
</feature>
<dbReference type="Gene3D" id="3.40.800.20">
    <property type="entry name" value="Histone deacetylase domain"/>
    <property type="match status" value="1"/>
</dbReference>
<feature type="region of interest" description="Disordered" evidence="1">
    <location>
        <begin position="1"/>
        <end position="99"/>
    </location>
</feature>